<comment type="caution">
    <text evidence="1">The sequence shown here is derived from an EMBL/GenBank/DDBJ whole genome shotgun (WGS) entry which is preliminary data.</text>
</comment>
<accession>A0A644XHX3</accession>
<evidence type="ECO:0000313" key="1">
    <source>
        <dbReference type="EMBL" id="MPM15547.1"/>
    </source>
</evidence>
<organism evidence="1">
    <name type="scientific">bioreactor metagenome</name>
    <dbReference type="NCBI Taxonomy" id="1076179"/>
    <lineage>
        <taxon>unclassified sequences</taxon>
        <taxon>metagenomes</taxon>
        <taxon>ecological metagenomes</taxon>
    </lineage>
</organism>
<evidence type="ECO:0008006" key="2">
    <source>
        <dbReference type="Google" id="ProtNLM"/>
    </source>
</evidence>
<dbReference type="EMBL" id="VSSQ01002460">
    <property type="protein sequence ID" value="MPM15547.1"/>
    <property type="molecule type" value="Genomic_DNA"/>
</dbReference>
<protein>
    <recommendedName>
        <fullName evidence="2">Membrane or secreted protein</fullName>
    </recommendedName>
</protein>
<sequence>MKLLVVIFICIALVGLAIAGIAIKMFLKKGGEFKKQCSVKDPKTGESLGCSCGGGGKTCHNS</sequence>
<reference evidence="1" key="1">
    <citation type="submission" date="2019-08" db="EMBL/GenBank/DDBJ databases">
        <authorList>
            <person name="Kucharzyk K."/>
            <person name="Murdoch R.W."/>
            <person name="Higgins S."/>
            <person name="Loffler F."/>
        </authorList>
    </citation>
    <scope>NUCLEOTIDE SEQUENCE</scope>
</reference>
<dbReference type="AlphaFoldDB" id="A0A644XHX3"/>
<proteinExistence type="predicted"/>
<gene>
    <name evidence="1" type="ORF">SDC9_61918</name>
</gene>
<name>A0A644XHX3_9ZZZZ</name>